<name>A0A2W7N0A5_9RHOB</name>
<feature type="domain" description="UDP-galactopyranose mutase C-terminal" evidence="1">
    <location>
        <begin position="147"/>
        <end position="346"/>
    </location>
</feature>
<proteinExistence type="predicted"/>
<evidence type="ECO:0000313" key="3">
    <source>
        <dbReference type="Proteomes" id="UP000248916"/>
    </source>
</evidence>
<protein>
    <submittedName>
        <fullName evidence="2">UDP-galactopyranose mutase</fullName>
    </submittedName>
</protein>
<accession>A0A2W7N0A5</accession>
<organism evidence="2 3">
    <name type="scientific">Palleronia aestuarii</name>
    <dbReference type="NCBI Taxonomy" id="568105"/>
    <lineage>
        <taxon>Bacteria</taxon>
        <taxon>Pseudomonadati</taxon>
        <taxon>Pseudomonadota</taxon>
        <taxon>Alphaproteobacteria</taxon>
        <taxon>Rhodobacterales</taxon>
        <taxon>Roseobacteraceae</taxon>
        <taxon>Palleronia</taxon>
    </lineage>
</organism>
<sequence length="381" mass="42763">MDILCVGAGLSGAVTGRALAEAGHRVTVIEARDHVAGNCHTERDPETGVMVHVYGPHIFHTDDPGVWDYVTRFAAFRPYKNRVKTTVGGAVYSLPVNLHTINQFFGRTMRPDEARAFIEEKADTTIADPQSFEEQALRFVGPELYEAFFKGYTEKQWGCSPRDLPAAILKRLPLRFNYDDDYFAHRFQAMPEAGYTAMVAAILDHPGIDVHLATPFTEDHAARADHVIWTGPLDAYFDHRLGRLGYRTLDFERFTARGDWQGCAVMNYGDREVPQTRITEHKHFAPWEVHAGTVCYRETSRACEPGDTPYYPIRLVEEKSMLSDYVALAEGTRGVTFLGRLGTYRYLDMDVTIREALDASETLVSAFEAGAPAPVFPHPPL</sequence>
<dbReference type="GO" id="GO:0005829">
    <property type="term" value="C:cytosol"/>
    <property type="evidence" value="ECO:0007669"/>
    <property type="project" value="TreeGrafter"/>
</dbReference>
<dbReference type="Gene3D" id="3.40.50.720">
    <property type="entry name" value="NAD(P)-binding Rossmann-like Domain"/>
    <property type="match status" value="3"/>
</dbReference>
<gene>
    <name evidence="2" type="ORF">LX81_03285</name>
</gene>
<dbReference type="PANTHER" id="PTHR21197">
    <property type="entry name" value="UDP-GALACTOPYRANOSE MUTASE"/>
    <property type="match status" value="1"/>
</dbReference>
<dbReference type="GO" id="GO:0050660">
    <property type="term" value="F:flavin adenine dinucleotide binding"/>
    <property type="evidence" value="ECO:0007669"/>
    <property type="project" value="TreeGrafter"/>
</dbReference>
<evidence type="ECO:0000259" key="1">
    <source>
        <dbReference type="Pfam" id="PF03275"/>
    </source>
</evidence>
<dbReference type="AlphaFoldDB" id="A0A2W7N0A5"/>
<dbReference type="GO" id="GO:0008767">
    <property type="term" value="F:UDP-galactopyranose mutase activity"/>
    <property type="evidence" value="ECO:0007669"/>
    <property type="project" value="InterPro"/>
</dbReference>
<dbReference type="OrthoDB" id="9769600at2"/>
<dbReference type="PANTHER" id="PTHR21197:SF0">
    <property type="entry name" value="UDP-GALACTOPYRANOSE MUTASE"/>
    <property type="match status" value="1"/>
</dbReference>
<dbReference type="Pfam" id="PF13450">
    <property type="entry name" value="NAD_binding_8"/>
    <property type="match status" value="1"/>
</dbReference>
<reference evidence="2 3" key="1">
    <citation type="submission" date="2018-06" db="EMBL/GenBank/DDBJ databases">
        <title>Genomic Encyclopedia of Archaeal and Bacterial Type Strains, Phase II (KMG-II): from individual species to whole genera.</title>
        <authorList>
            <person name="Goeker M."/>
        </authorList>
    </citation>
    <scope>NUCLEOTIDE SEQUENCE [LARGE SCALE GENOMIC DNA]</scope>
    <source>
        <strain evidence="2 3">DSM 22009</strain>
    </source>
</reference>
<dbReference type="InterPro" id="IPR015899">
    <property type="entry name" value="UDP-GalPyranose_mutase_C"/>
</dbReference>
<dbReference type="Proteomes" id="UP000248916">
    <property type="component" value="Unassembled WGS sequence"/>
</dbReference>
<dbReference type="Pfam" id="PF03275">
    <property type="entry name" value="GLF"/>
    <property type="match status" value="1"/>
</dbReference>
<dbReference type="SUPFAM" id="SSF51971">
    <property type="entry name" value="Nucleotide-binding domain"/>
    <property type="match status" value="1"/>
</dbReference>
<keyword evidence="3" id="KW-1185">Reference proteome</keyword>
<comment type="caution">
    <text evidence="2">The sequence shown here is derived from an EMBL/GenBank/DDBJ whole genome shotgun (WGS) entry which is preliminary data.</text>
</comment>
<evidence type="ECO:0000313" key="2">
    <source>
        <dbReference type="EMBL" id="PZX13500.1"/>
    </source>
</evidence>
<dbReference type="RefSeq" id="WP_111538353.1">
    <property type="nucleotide sequence ID" value="NZ_QKZL01000018.1"/>
</dbReference>
<dbReference type="EMBL" id="QKZL01000018">
    <property type="protein sequence ID" value="PZX13500.1"/>
    <property type="molecule type" value="Genomic_DNA"/>
</dbReference>
<dbReference type="SUPFAM" id="SSF54373">
    <property type="entry name" value="FAD-linked reductases, C-terminal domain"/>
    <property type="match status" value="1"/>
</dbReference>